<keyword evidence="4" id="KW-1185">Reference proteome</keyword>
<dbReference type="GO" id="GO:1990189">
    <property type="term" value="F:protein N-terminal-serine acetyltransferase activity"/>
    <property type="evidence" value="ECO:0007669"/>
    <property type="project" value="TreeGrafter"/>
</dbReference>
<gene>
    <name evidence="2" type="ORF">LJ755_03505</name>
    <name evidence="3" type="ORF">MUK71_07190</name>
</gene>
<evidence type="ECO:0000259" key="1">
    <source>
        <dbReference type="PROSITE" id="PS51186"/>
    </source>
</evidence>
<dbReference type="PANTHER" id="PTHR43441">
    <property type="entry name" value="RIBOSOMAL-PROTEIN-SERINE ACETYLTRANSFERASE"/>
    <property type="match status" value="1"/>
</dbReference>
<dbReference type="Proteomes" id="UP000829758">
    <property type="component" value="Chromosome"/>
</dbReference>
<dbReference type="EMBL" id="JAJFZT010000001">
    <property type="protein sequence ID" value="MCC3271794.1"/>
    <property type="molecule type" value="Genomic_DNA"/>
</dbReference>
<dbReference type="GO" id="GO:0005737">
    <property type="term" value="C:cytoplasm"/>
    <property type="evidence" value="ECO:0007669"/>
    <property type="project" value="TreeGrafter"/>
</dbReference>
<dbReference type="InterPro" id="IPR016181">
    <property type="entry name" value="Acyl_CoA_acyltransferase"/>
</dbReference>
<dbReference type="SUPFAM" id="SSF55729">
    <property type="entry name" value="Acyl-CoA N-acyltransferases (Nat)"/>
    <property type="match status" value="1"/>
</dbReference>
<dbReference type="InterPro" id="IPR051908">
    <property type="entry name" value="Ribosomal_N-acetyltransferase"/>
</dbReference>
<organism evidence="2 5">
    <name type="scientific">Arthrobacter zhangbolii</name>
    <dbReference type="NCBI Taxonomy" id="2886936"/>
    <lineage>
        <taxon>Bacteria</taxon>
        <taxon>Bacillati</taxon>
        <taxon>Actinomycetota</taxon>
        <taxon>Actinomycetes</taxon>
        <taxon>Micrococcales</taxon>
        <taxon>Micrococcaceae</taxon>
        <taxon>Arthrobacter</taxon>
    </lineage>
</organism>
<evidence type="ECO:0000313" key="2">
    <source>
        <dbReference type="EMBL" id="MCC3271794.1"/>
    </source>
</evidence>
<dbReference type="EMBL" id="CP094984">
    <property type="protein sequence ID" value="UON93380.1"/>
    <property type="molecule type" value="Genomic_DNA"/>
</dbReference>
<dbReference type="AlphaFoldDB" id="A0A9X1M5J8"/>
<dbReference type="InterPro" id="IPR000182">
    <property type="entry name" value="GNAT_dom"/>
</dbReference>
<reference evidence="2" key="1">
    <citation type="submission" date="2021-10" db="EMBL/GenBank/DDBJ databases">
        <title>Novel species in genus Arthrobacter.</title>
        <authorList>
            <person name="Liu Y."/>
        </authorList>
    </citation>
    <scope>NUCLEOTIDE SEQUENCE</scope>
    <source>
        <strain evidence="2">Zg-Y462</strain>
        <strain evidence="4">zg-Y462</strain>
    </source>
</reference>
<dbReference type="GO" id="GO:0008999">
    <property type="term" value="F:protein-N-terminal-alanine acetyltransferase activity"/>
    <property type="evidence" value="ECO:0007669"/>
    <property type="project" value="TreeGrafter"/>
</dbReference>
<name>A0A9X1M5J8_9MICC</name>
<sequence>MNGVPRAELIATERLRLEPLSVHHAREMVPVLAGTAIYRHIGGTAPTAQELAARYAGQSVGASPDGREAWLNWIIREQGAAVGFVQATVAVGAPCPTAYVAWVVGEDFQGRGIATEAARALLGWLLPRTGGPVAAYIAPGNLASTGVARKLGLAGSGQLDEDGEELWRSATPAG</sequence>
<evidence type="ECO:0000313" key="4">
    <source>
        <dbReference type="Proteomes" id="UP000829758"/>
    </source>
</evidence>
<dbReference type="Proteomes" id="UP001155145">
    <property type="component" value="Unassembled WGS sequence"/>
</dbReference>
<dbReference type="PROSITE" id="PS51186">
    <property type="entry name" value="GNAT"/>
    <property type="match status" value="1"/>
</dbReference>
<dbReference type="CDD" id="cd04301">
    <property type="entry name" value="NAT_SF"/>
    <property type="match status" value="1"/>
</dbReference>
<dbReference type="RefSeq" id="WP_227927989.1">
    <property type="nucleotide sequence ID" value="NZ_CP094984.1"/>
</dbReference>
<proteinExistence type="predicted"/>
<dbReference type="Gene3D" id="3.40.630.30">
    <property type="match status" value="1"/>
</dbReference>
<accession>A0A9X1M5J8</accession>
<evidence type="ECO:0000313" key="5">
    <source>
        <dbReference type="Proteomes" id="UP001155145"/>
    </source>
</evidence>
<protein>
    <submittedName>
        <fullName evidence="2">GNAT family N-acetyltransferase</fullName>
    </submittedName>
</protein>
<feature type="domain" description="N-acetyltransferase" evidence="1">
    <location>
        <begin position="36"/>
        <end position="171"/>
    </location>
</feature>
<evidence type="ECO:0000313" key="3">
    <source>
        <dbReference type="EMBL" id="UON93380.1"/>
    </source>
</evidence>
<dbReference type="PANTHER" id="PTHR43441:SF10">
    <property type="entry name" value="ACETYLTRANSFERASE"/>
    <property type="match status" value="1"/>
</dbReference>
<dbReference type="Pfam" id="PF13302">
    <property type="entry name" value="Acetyltransf_3"/>
    <property type="match status" value="1"/>
</dbReference>